<sequence length="605" mass="65663">MTSLFQQKVIGVSLFAVAALCQKASAQSSLSLIGLSSFQSSGPSWKLAGDVSADLSQNNVLQTTPGTGVLVNLPSQQIHGADLLTNFQHGDLDLELDYMMAKGSNSGIYLQGRYELQLLDSWGVKSPKYSDNGGIYERWDESRGKGLEGYEGYAPRQNVSRAPGLWQHLKVSFQAPRFDGAGKKIENAKILRIELNGVTIHENVELFGPTRGSMGREAALGPLRIQGDHGAVAFKNVNIKNFDKPRPELSDVKYSVYKGKFEAEPDFAKLKPEAEGTLAALSLNVKNKLNGEGLIRYTGNLQVKESGTYQFNLNVSGGGGLLQINNQTVIPTGGRSGEIALPAGNLPFELLFAKSASWDRSALGLTVAGSAIRDFLLSEAAIAGPGVDPILVDAPSNTILRSFMDIPGGPRVVHAVNVGSAEQLHYTYDMDKGAIVQQWRGGFLDATPMWHERGDGSSRPLGTVQRFGKPVLAIARLSSAQADWPEDTAATGFQPKGYDLDEVNRPIFNYSIYSSMVSDIIRVVNNGQGLQREINIQNPGENLYVRLAEGKTIEARPNGTYLIDDKSYYLQINDAGGAEPVIREKNGRKELIVPVKNKVSYSILF</sequence>
<evidence type="ECO:0000259" key="2">
    <source>
        <dbReference type="PROSITE" id="PS51820"/>
    </source>
</evidence>
<dbReference type="RefSeq" id="WP_279298332.1">
    <property type="nucleotide sequence ID" value="NZ_JAOTIF010000016.1"/>
</dbReference>
<reference evidence="3" key="2">
    <citation type="submission" date="2023-04" db="EMBL/GenBank/DDBJ databases">
        <title>Paracnuella aquatica gen. nov., sp. nov., a member of the family Chitinophagaceae isolated from a hot spring.</title>
        <authorList>
            <person name="Wang C."/>
        </authorList>
    </citation>
    <scope>NUCLEOTIDE SEQUENCE</scope>
    <source>
        <strain evidence="3">LB-8</strain>
    </source>
</reference>
<dbReference type="AlphaFoldDB" id="A0A9X2Y0M4"/>
<name>A0A9X2Y0M4_9BACT</name>
<comment type="caution">
    <text evidence="3">The sequence shown here is derived from an EMBL/GenBank/DDBJ whole genome shotgun (WGS) entry which is preliminary data.</text>
</comment>
<dbReference type="Gene3D" id="3.90.182.10">
    <property type="entry name" value="Toxin - Anthrax Protective Antigen,domain 1"/>
    <property type="match status" value="1"/>
</dbReference>
<proteinExistence type="predicted"/>
<reference evidence="3" key="1">
    <citation type="submission" date="2022-09" db="EMBL/GenBank/DDBJ databases">
        <authorList>
            <person name="Yuan C."/>
            <person name="Ke Z."/>
        </authorList>
    </citation>
    <scope>NUCLEOTIDE SEQUENCE</scope>
    <source>
        <strain evidence="3">LB-8</strain>
    </source>
</reference>
<organism evidence="3 4">
    <name type="scientific">Paraflavisolibacter caeni</name>
    <dbReference type="NCBI Taxonomy" id="2982496"/>
    <lineage>
        <taxon>Bacteria</taxon>
        <taxon>Pseudomonadati</taxon>
        <taxon>Bacteroidota</taxon>
        <taxon>Chitinophagia</taxon>
        <taxon>Chitinophagales</taxon>
        <taxon>Chitinophagaceae</taxon>
        <taxon>Paraflavisolibacter</taxon>
    </lineage>
</organism>
<dbReference type="Pfam" id="PF06439">
    <property type="entry name" value="3keto-disac_hyd"/>
    <property type="match status" value="1"/>
</dbReference>
<dbReference type="InterPro" id="IPR010496">
    <property type="entry name" value="AL/BT2_dom"/>
</dbReference>
<keyword evidence="4" id="KW-1185">Reference proteome</keyword>
<gene>
    <name evidence="3" type="ORF">OCK74_17365</name>
</gene>
<dbReference type="Proteomes" id="UP001155483">
    <property type="component" value="Unassembled WGS sequence"/>
</dbReference>
<evidence type="ECO:0000313" key="3">
    <source>
        <dbReference type="EMBL" id="MCU7550893.1"/>
    </source>
</evidence>
<feature type="chain" id="PRO_5040818497" evidence="1">
    <location>
        <begin position="19"/>
        <end position="605"/>
    </location>
</feature>
<dbReference type="PROSITE" id="PS51820">
    <property type="entry name" value="PA14"/>
    <property type="match status" value="1"/>
</dbReference>
<dbReference type="SUPFAM" id="SSF56988">
    <property type="entry name" value="Anthrax protective antigen"/>
    <property type="match status" value="1"/>
</dbReference>
<accession>A0A9X2Y0M4</accession>
<dbReference type="GO" id="GO:0016787">
    <property type="term" value="F:hydrolase activity"/>
    <property type="evidence" value="ECO:0007669"/>
    <property type="project" value="InterPro"/>
</dbReference>
<dbReference type="EMBL" id="JAOTIF010000016">
    <property type="protein sequence ID" value="MCU7550893.1"/>
    <property type="molecule type" value="Genomic_DNA"/>
</dbReference>
<evidence type="ECO:0000313" key="4">
    <source>
        <dbReference type="Proteomes" id="UP001155483"/>
    </source>
</evidence>
<protein>
    <submittedName>
        <fullName evidence="3">DUF1080 domain-containing protein</fullName>
    </submittedName>
</protein>
<feature type="signal peptide" evidence="1">
    <location>
        <begin position="1"/>
        <end position="18"/>
    </location>
</feature>
<feature type="domain" description="PA14" evidence="2">
    <location>
        <begin position="247"/>
        <end position="381"/>
    </location>
</feature>
<dbReference type="Gene3D" id="2.60.120.560">
    <property type="entry name" value="Exo-inulinase, domain 1"/>
    <property type="match status" value="1"/>
</dbReference>
<evidence type="ECO:0000256" key="1">
    <source>
        <dbReference type="SAM" id="SignalP"/>
    </source>
</evidence>
<keyword evidence="1" id="KW-0732">Signal</keyword>
<dbReference type="InterPro" id="IPR037524">
    <property type="entry name" value="PA14/GLEYA"/>
</dbReference>